<feature type="transmembrane region" description="Helical" evidence="12">
    <location>
        <begin position="276"/>
        <end position="304"/>
    </location>
</feature>
<dbReference type="GO" id="GO:0005886">
    <property type="term" value="C:plasma membrane"/>
    <property type="evidence" value="ECO:0007669"/>
    <property type="project" value="UniProtKB-SubCell"/>
</dbReference>
<comment type="similarity">
    <text evidence="2 11">Belongs to the sodium:solute symporter (SSF) (TC 2.A.21) family.</text>
</comment>
<dbReference type="PANTHER" id="PTHR42985:SF2">
    <property type="entry name" value="SODIUM-DEPENDENT MULTIVITAMIN TRANSPORTER"/>
    <property type="match status" value="1"/>
</dbReference>
<evidence type="ECO:0000256" key="4">
    <source>
        <dbReference type="ARBA" id="ARBA00022475"/>
    </source>
</evidence>
<name>A0A8S3ULP9_MYTED</name>
<keyword evidence="8" id="KW-0406">Ion transport</keyword>
<feature type="transmembrane region" description="Helical" evidence="12">
    <location>
        <begin position="400"/>
        <end position="418"/>
    </location>
</feature>
<evidence type="ECO:0000256" key="11">
    <source>
        <dbReference type="RuleBase" id="RU362091"/>
    </source>
</evidence>
<accession>A0A8S3ULP9</accession>
<evidence type="ECO:0000256" key="10">
    <source>
        <dbReference type="ARBA" id="ARBA00023201"/>
    </source>
</evidence>
<organism evidence="13 14">
    <name type="scientific">Mytilus edulis</name>
    <name type="common">Blue mussel</name>
    <dbReference type="NCBI Taxonomy" id="6550"/>
    <lineage>
        <taxon>Eukaryota</taxon>
        <taxon>Metazoa</taxon>
        <taxon>Spiralia</taxon>
        <taxon>Lophotrochozoa</taxon>
        <taxon>Mollusca</taxon>
        <taxon>Bivalvia</taxon>
        <taxon>Autobranchia</taxon>
        <taxon>Pteriomorphia</taxon>
        <taxon>Mytilida</taxon>
        <taxon>Mytiloidea</taxon>
        <taxon>Mytilidae</taxon>
        <taxon>Mytilinae</taxon>
        <taxon>Mytilus</taxon>
    </lineage>
</organism>
<feature type="transmembrane region" description="Helical" evidence="12">
    <location>
        <begin position="372"/>
        <end position="393"/>
    </location>
</feature>
<comment type="caution">
    <text evidence="13">The sequence shown here is derived from an EMBL/GenBank/DDBJ whole genome shotgun (WGS) entry which is preliminary data.</text>
</comment>
<evidence type="ECO:0000256" key="8">
    <source>
        <dbReference type="ARBA" id="ARBA00023065"/>
    </source>
</evidence>
<keyword evidence="4" id="KW-1003">Cell membrane</keyword>
<dbReference type="Proteomes" id="UP000683360">
    <property type="component" value="Unassembled WGS sequence"/>
</dbReference>
<evidence type="ECO:0000256" key="1">
    <source>
        <dbReference type="ARBA" id="ARBA00004651"/>
    </source>
</evidence>
<keyword evidence="5 12" id="KW-0812">Transmembrane</keyword>
<sequence length="583" mass="63757">MVKATFHAVDYIIFTVILAISAGIGILYAWRDRNRQNTNEFLLGGRKMPLLPVTLSVMASFLSSVSVLGIPTEVFYNGAIYWVGIFSGFLGFPFIVHFIIPVFHNIGCASSFEYLEMRFNKLVRIIGCLVFQLQMILYMAVVLYAPALALNQVMGIDMLVSILVIGLVCTFYTAIGGLKAVMWTDAFQMIIVFAGLMTLIIKATIEVGGIAKVFEKASAGGKLEIDNFDPSPMVRHTVWTLILGGFMTALTVYGGNQAMVQRYVSMKNLRGAQTYLIPYLVMDVLGNAYGVPGLFVACIFSASLSTVSSGVNALALVFMTDIFKPIYKKITLTEVNESKATVYSKVVALLYGLLTIGLAFLSQYFGTLILQISLSIFGMVGGPLLALFVMALFFPCINSLGATVGMICSLTFSFWLAIGTIASRPSPPTYACPVDTNTTLTNYTTHWTTNYTTLSTTTALYNSSTDIENIQVAAAEKTGLQTFYSISYLWYSTLAVLVAVSVALLVSCFSGGTKKKPVDRRLLSPLYLWIASLANTYNSTDLEMHILNKTDSKQGSVDKINGTINENGANTYKYSRKDYAVSF</sequence>
<evidence type="ECO:0000256" key="5">
    <source>
        <dbReference type="ARBA" id="ARBA00022692"/>
    </source>
</evidence>
<keyword evidence="14" id="KW-1185">Reference proteome</keyword>
<feature type="transmembrane region" description="Helical" evidence="12">
    <location>
        <begin position="348"/>
        <end position="366"/>
    </location>
</feature>
<dbReference type="GO" id="GO:0015293">
    <property type="term" value="F:symporter activity"/>
    <property type="evidence" value="ECO:0007669"/>
    <property type="project" value="TreeGrafter"/>
</dbReference>
<gene>
    <name evidence="13" type="ORF">MEDL_54278</name>
</gene>
<keyword evidence="10" id="KW-0739">Sodium transport</keyword>
<feature type="transmembrane region" description="Helical" evidence="12">
    <location>
        <begin position="153"/>
        <end position="174"/>
    </location>
</feature>
<proteinExistence type="inferred from homology"/>
<dbReference type="InterPro" id="IPR051163">
    <property type="entry name" value="Sodium:Solute_Symporter_SSF"/>
</dbReference>
<evidence type="ECO:0000256" key="2">
    <source>
        <dbReference type="ARBA" id="ARBA00006434"/>
    </source>
</evidence>
<feature type="transmembrane region" description="Helical" evidence="12">
    <location>
        <begin position="186"/>
        <end position="205"/>
    </location>
</feature>
<keyword evidence="3" id="KW-0813">Transport</keyword>
<evidence type="ECO:0000256" key="6">
    <source>
        <dbReference type="ARBA" id="ARBA00022989"/>
    </source>
</evidence>
<reference evidence="13" key="1">
    <citation type="submission" date="2021-03" db="EMBL/GenBank/DDBJ databases">
        <authorList>
            <person name="Bekaert M."/>
        </authorList>
    </citation>
    <scope>NUCLEOTIDE SEQUENCE</scope>
</reference>
<dbReference type="AlphaFoldDB" id="A0A8S3ULP9"/>
<evidence type="ECO:0000313" key="13">
    <source>
        <dbReference type="EMBL" id="CAG2242101.1"/>
    </source>
</evidence>
<dbReference type="GO" id="GO:0006814">
    <property type="term" value="P:sodium ion transport"/>
    <property type="evidence" value="ECO:0007669"/>
    <property type="project" value="UniProtKB-KW"/>
</dbReference>
<dbReference type="InterPro" id="IPR038377">
    <property type="entry name" value="Na/Glc_symporter_sf"/>
</dbReference>
<feature type="transmembrane region" description="Helical" evidence="12">
    <location>
        <begin position="80"/>
        <end position="103"/>
    </location>
</feature>
<feature type="transmembrane region" description="Helical" evidence="12">
    <location>
        <begin position="488"/>
        <end position="512"/>
    </location>
</feature>
<evidence type="ECO:0000256" key="3">
    <source>
        <dbReference type="ARBA" id="ARBA00022448"/>
    </source>
</evidence>
<feature type="transmembrane region" description="Helical" evidence="12">
    <location>
        <begin position="50"/>
        <end position="68"/>
    </location>
</feature>
<feature type="transmembrane region" description="Helical" evidence="12">
    <location>
        <begin position="12"/>
        <end position="30"/>
    </location>
</feature>
<dbReference type="EMBL" id="CAJPWZ010002628">
    <property type="protein sequence ID" value="CAG2242101.1"/>
    <property type="molecule type" value="Genomic_DNA"/>
</dbReference>
<dbReference type="OrthoDB" id="6132759at2759"/>
<evidence type="ECO:0000256" key="7">
    <source>
        <dbReference type="ARBA" id="ARBA00023053"/>
    </source>
</evidence>
<dbReference type="InterPro" id="IPR001734">
    <property type="entry name" value="Na/solute_symporter"/>
</dbReference>
<keyword evidence="7" id="KW-0915">Sodium</keyword>
<feature type="transmembrane region" description="Helical" evidence="12">
    <location>
        <begin position="237"/>
        <end position="255"/>
    </location>
</feature>
<protein>
    <submittedName>
        <fullName evidence="13">SLC5A6</fullName>
    </submittedName>
</protein>
<keyword evidence="9 12" id="KW-0472">Membrane</keyword>
<dbReference type="PANTHER" id="PTHR42985">
    <property type="entry name" value="SODIUM-COUPLED MONOCARBOXYLATE TRANSPORTER"/>
    <property type="match status" value="1"/>
</dbReference>
<dbReference type="Pfam" id="PF00474">
    <property type="entry name" value="SSF"/>
    <property type="match status" value="2"/>
</dbReference>
<keyword evidence="6 12" id="KW-1133">Transmembrane helix</keyword>
<evidence type="ECO:0000256" key="12">
    <source>
        <dbReference type="SAM" id="Phobius"/>
    </source>
</evidence>
<feature type="transmembrane region" description="Helical" evidence="12">
    <location>
        <begin position="123"/>
        <end position="147"/>
    </location>
</feature>
<dbReference type="CDD" id="cd11492">
    <property type="entry name" value="SLC5sbd_NIS-SMVT"/>
    <property type="match status" value="1"/>
</dbReference>
<evidence type="ECO:0000313" key="14">
    <source>
        <dbReference type="Proteomes" id="UP000683360"/>
    </source>
</evidence>
<dbReference type="Gene3D" id="1.20.1730.10">
    <property type="entry name" value="Sodium/glucose cotransporter"/>
    <property type="match status" value="2"/>
</dbReference>
<dbReference type="PROSITE" id="PS50283">
    <property type="entry name" value="NA_SOLUT_SYMP_3"/>
    <property type="match status" value="1"/>
</dbReference>
<comment type="subcellular location">
    <subcellularLocation>
        <location evidence="1">Cell membrane</location>
        <topology evidence="1">Multi-pass membrane protein</topology>
    </subcellularLocation>
</comment>
<dbReference type="NCBIfam" id="TIGR00813">
    <property type="entry name" value="sss"/>
    <property type="match status" value="1"/>
</dbReference>
<evidence type="ECO:0000256" key="9">
    <source>
        <dbReference type="ARBA" id="ARBA00023136"/>
    </source>
</evidence>